<sequence>MPYVPRTRNGANKTTRTIAHAKNYRNNTPAVIEMGNLDEVPSTPLQNISLVRKYMPPGCCAGMMSEAHDVHVEHKFGTYRSRNWSCFTMKIKDAKSKWYDICVCWYCYCMPTACACLCKKDIEGANGNYYVGSCCSELVWASDDVMFARKCLAWSSSGYNRISPIPGTMVRT</sequence>
<dbReference type="AlphaFoldDB" id="A0A6C0LTD2"/>
<dbReference type="EMBL" id="MN740560">
    <property type="protein sequence ID" value="QHU33673.1"/>
    <property type="molecule type" value="Genomic_DNA"/>
</dbReference>
<accession>A0A6C0LTD2</accession>
<organism evidence="1">
    <name type="scientific">viral metagenome</name>
    <dbReference type="NCBI Taxonomy" id="1070528"/>
    <lineage>
        <taxon>unclassified sequences</taxon>
        <taxon>metagenomes</taxon>
        <taxon>organismal metagenomes</taxon>
    </lineage>
</organism>
<name>A0A6C0LTD2_9ZZZZ</name>
<protein>
    <submittedName>
        <fullName evidence="1">Uncharacterized protein</fullName>
    </submittedName>
</protein>
<proteinExistence type="predicted"/>
<evidence type="ECO:0000313" key="1">
    <source>
        <dbReference type="EMBL" id="QHU33673.1"/>
    </source>
</evidence>
<reference evidence="1" key="1">
    <citation type="journal article" date="2020" name="Nature">
        <title>Giant virus diversity and host interactions through global metagenomics.</title>
        <authorList>
            <person name="Schulz F."/>
            <person name="Roux S."/>
            <person name="Paez-Espino D."/>
            <person name="Jungbluth S."/>
            <person name="Walsh D.A."/>
            <person name="Denef V.J."/>
            <person name="McMahon K.D."/>
            <person name="Konstantinidis K.T."/>
            <person name="Eloe-Fadrosh E.A."/>
            <person name="Kyrpides N.C."/>
            <person name="Woyke T."/>
        </authorList>
    </citation>
    <scope>NUCLEOTIDE SEQUENCE</scope>
    <source>
        <strain evidence="1">GVMAG-S-1016704-121</strain>
    </source>
</reference>